<dbReference type="SMART" id="SM00949">
    <property type="entry name" value="PAZ"/>
    <property type="match status" value="1"/>
</dbReference>
<dbReference type="EMBL" id="CM029039">
    <property type="protein sequence ID" value="KAG2645275.1"/>
    <property type="molecule type" value="Genomic_DNA"/>
</dbReference>
<dbReference type="Pfam" id="PF16487">
    <property type="entry name" value="ArgoMid"/>
    <property type="match status" value="1"/>
</dbReference>
<evidence type="ECO:0000259" key="5">
    <source>
        <dbReference type="PROSITE" id="PS50822"/>
    </source>
</evidence>
<feature type="compositionally biased region" description="Basic and acidic residues" evidence="3">
    <location>
        <begin position="29"/>
        <end position="43"/>
    </location>
</feature>
<dbReference type="Gene3D" id="3.30.420.10">
    <property type="entry name" value="Ribonuclease H-like superfamily/Ribonuclease H"/>
    <property type="match status" value="1"/>
</dbReference>
<keyword evidence="7" id="KW-1185">Reference proteome</keyword>
<dbReference type="CDD" id="cd04657">
    <property type="entry name" value="Piwi_ago-like"/>
    <property type="match status" value="1"/>
</dbReference>
<dbReference type="OrthoDB" id="10252740at2759"/>
<protein>
    <submittedName>
        <fullName evidence="6">Uncharacterized protein</fullName>
    </submittedName>
</protein>
<dbReference type="AlphaFoldDB" id="A0A8T0WD27"/>
<dbReference type="SMART" id="SM00950">
    <property type="entry name" value="Piwi"/>
    <property type="match status" value="1"/>
</dbReference>
<dbReference type="InterPro" id="IPR014811">
    <property type="entry name" value="ArgoL1"/>
</dbReference>
<dbReference type="Proteomes" id="UP000823388">
    <property type="component" value="Chromosome 2K"/>
</dbReference>
<evidence type="ECO:0000256" key="3">
    <source>
        <dbReference type="SAM" id="MobiDB-lite"/>
    </source>
</evidence>
<accession>A0A8T0WD27</accession>
<dbReference type="Pfam" id="PF16488">
    <property type="entry name" value="ArgoL2"/>
    <property type="match status" value="1"/>
</dbReference>
<dbReference type="Pfam" id="PF08699">
    <property type="entry name" value="ArgoL1"/>
    <property type="match status" value="1"/>
</dbReference>
<dbReference type="SUPFAM" id="SSF101690">
    <property type="entry name" value="PAZ domain"/>
    <property type="match status" value="1"/>
</dbReference>
<evidence type="ECO:0000313" key="6">
    <source>
        <dbReference type="EMBL" id="KAG2645275.1"/>
    </source>
</evidence>
<keyword evidence="2" id="KW-0943">RNA-mediated gene silencing</keyword>
<dbReference type="InterPro" id="IPR003100">
    <property type="entry name" value="PAZ_dom"/>
</dbReference>
<evidence type="ECO:0000256" key="1">
    <source>
        <dbReference type="ARBA" id="ARBA00008201"/>
    </source>
</evidence>
<dbReference type="Pfam" id="PF02171">
    <property type="entry name" value="Piwi"/>
    <property type="match status" value="1"/>
</dbReference>
<dbReference type="GO" id="GO:0003723">
    <property type="term" value="F:RNA binding"/>
    <property type="evidence" value="ECO:0007669"/>
    <property type="project" value="InterPro"/>
</dbReference>
<comment type="caution">
    <text evidence="6">The sequence shown here is derived from an EMBL/GenBank/DDBJ whole genome shotgun (WGS) entry which is preliminary data.</text>
</comment>
<dbReference type="InterPro" id="IPR012337">
    <property type="entry name" value="RNaseH-like_sf"/>
</dbReference>
<feature type="domain" description="Piwi" evidence="5">
    <location>
        <begin position="578"/>
        <end position="884"/>
    </location>
</feature>
<dbReference type="Pfam" id="PF16486">
    <property type="entry name" value="ArgoN"/>
    <property type="match status" value="1"/>
</dbReference>
<feature type="domain" description="PAZ" evidence="4">
    <location>
        <begin position="294"/>
        <end position="406"/>
    </location>
</feature>
<name>A0A8T0WD27_PANVG</name>
<dbReference type="InterPro" id="IPR003165">
    <property type="entry name" value="Piwi"/>
</dbReference>
<evidence type="ECO:0000313" key="7">
    <source>
        <dbReference type="Proteomes" id="UP000823388"/>
    </source>
</evidence>
<dbReference type="CDD" id="cd02846">
    <property type="entry name" value="PAZ_argonaute_like"/>
    <property type="match status" value="1"/>
</dbReference>
<feature type="compositionally biased region" description="Basic residues" evidence="3">
    <location>
        <begin position="1"/>
        <end position="21"/>
    </location>
</feature>
<dbReference type="SMART" id="SM01163">
    <property type="entry name" value="DUF1785"/>
    <property type="match status" value="1"/>
</dbReference>
<dbReference type="PANTHER" id="PTHR22891">
    <property type="entry name" value="EUKARYOTIC TRANSLATION INITIATION FACTOR 2C"/>
    <property type="match status" value="1"/>
</dbReference>
<organism evidence="6 7">
    <name type="scientific">Panicum virgatum</name>
    <name type="common">Blackwell switchgrass</name>
    <dbReference type="NCBI Taxonomy" id="38727"/>
    <lineage>
        <taxon>Eukaryota</taxon>
        <taxon>Viridiplantae</taxon>
        <taxon>Streptophyta</taxon>
        <taxon>Embryophyta</taxon>
        <taxon>Tracheophyta</taxon>
        <taxon>Spermatophyta</taxon>
        <taxon>Magnoliopsida</taxon>
        <taxon>Liliopsida</taxon>
        <taxon>Poales</taxon>
        <taxon>Poaceae</taxon>
        <taxon>PACMAD clade</taxon>
        <taxon>Panicoideae</taxon>
        <taxon>Panicodae</taxon>
        <taxon>Paniceae</taxon>
        <taxon>Panicinae</taxon>
        <taxon>Panicum</taxon>
        <taxon>Panicum sect. Hiantes</taxon>
    </lineage>
</organism>
<dbReference type="Gene3D" id="3.40.50.2300">
    <property type="match status" value="1"/>
</dbReference>
<dbReference type="InterPro" id="IPR036085">
    <property type="entry name" value="PAZ_dom_sf"/>
</dbReference>
<sequence>MPPGNHHGHGGGRRGAQRRVKANPNGTEEGNRDGHHDDDRGRADLRQTRPSLVAADADKAAAPLLEEFAALGIQARRAEPVFPPRPGYGAAGTPCVVRANRFLARFVDEGLHHYDVTISPDPTPKGEFREVMSKLVSEYQHTELGGRFPAFDGRDSLFTAGALPFDIMKFKVTLSACVDKGRMRARKYKVVIKHAAAISLLQLRMLLAGYPTDIPAQALQVLDNVLRDVVFNKRDDMEYIAVGRSFFSQKLGCAKDGTLGVEAWKGLYESIRPMQNGLSVLVDVSSSVFIEPLLLIDFVQKTLKIGVLNRKLTKPEHAKLLKAVRGVRIEVTHRGSERRKYRITGLSVNPTKLLSFKTPSGATKTVIDYFREKYNLTLKYNFLPCLNVGSEQKPVYLPIEVCKIVPRQHYQKKLDGSQVSTLMKSTCQFQPKQQSICQVVESKQYDTTKHANEFGIDVDDNLATVNARVLPPPNLKYHDSGSEKTWSPMNGYWNMKDKKVVNGANIRNWACINFCEDLSKNVAEQFCFKLAEISRITGVELADLKLPIFTARPDQVEDDIHTCYQEAQKELMDQKIDLLLAILPDNNGSLYGNVKKICETDIGVMSQCCRKSIVFTKYSKILANIAIKINAKAGGRNSVFEDAQKSLPVVSNKPTIIFGAHVTHPSAVDHSAPSISSVVASQDWHEVDKYNGVVRAQGQREEMISGLEDMVKELLHAFEKESNRKPQQLIFYRDGVSWSQLKQVFEKEIPEIEKAWKAMYNNEKPQITFIAVQKRHSLMLFPNNNNKRHNANRKNVEPGTVVDSEICHPAEFDFFLCSYAEIKGPSHPVHYIVLRDDNNFRADELQALTNNLCYTHASSTKAMTIAPPAYYARKLAQRAHLYLAQDPDAAKAASSRGATAPAGGLKQLPEIKDELKRSMFYC</sequence>
<dbReference type="FunFam" id="3.40.50.2300:FF:000110">
    <property type="entry name" value="Argonaute 10"/>
    <property type="match status" value="1"/>
</dbReference>
<dbReference type="PROSITE" id="PS50821">
    <property type="entry name" value="PAZ"/>
    <property type="match status" value="1"/>
</dbReference>
<comment type="similarity">
    <text evidence="1">Belongs to the argonaute family. Ago subfamily.</text>
</comment>
<gene>
    <name evidence="6" type="ORF">PVAP13_2KG424900</name>
</gene>
<dbReference type="Gene3D" id="2.170.260.10">
    <property type="entry name" value="paz domain"/>
    <property type="match status" value="1"/>
</dbReference>
<reference evidence="6" key="1">
    <citation type="submission" date="2020-05" db="EMBL/GenBank/DDBJ databases">
        <title>WGS assembly of Panicum virgatum.</title>
        <authorList>
            <person name="Lovell J.T."/>
            <person name="Jenkins J."/>
            <person name="Shu S."/>
            <person name="Juenger T.E."/>
            <person name="Schmutz J."/>
        </authorList>
    </citation>
    <scope>NUCLEOTIDE SEQUENCE</scope>
    <source>
        <strain evidence="6">AP13</strain>
    </source>
</reference>
<dbReference type="InterPro" id="IPR032473">
    <property type="entry name" value="Argonaute_Mid_dom"/>
</dbReference>
<dbReference type="PROSITE" id="PS50822">
    <property type="entry name" value="PIWI"/>
    <property type="match status" value="1"/>
</dbReference>
<dbReference type="Pfam" id="PF02170">
    <property type="entry name" value="PAZ"/>
    <property type="match status" value="1"/>
</dbReference>
<dbReference type="SUPFAM" id="SSF53098">
    <property type="entry name" value="Ribonuclease H-like"/>
    <property type="match status" value="1"/>
</dbReference>
<dbReference type="InterPro" id="IPR032474">
    <property type="entry name" value="Argonaute_N"/>
</dbReference>
<feature type="region of interest" description="Disordered" evidence="3">
    <location>
        <begin position="1"/>
        <end position="43"/>
    </location>
</feature>
<evidence type="ECO:0000259" key="4">
    <source>
        <dbReference type="PROSITE" id="PS50821"/>
    </source>
</evidence>
<dbReference type="InterPro" id="IPR036397">
    <property type="entry name" value="RNaseH_sf"/>
</dbReference>
<dbReference type="GO" id="GO:0031047">
    <property type="term" value="P:regulatory ncRNA-mediated gene silencing"/>
    <property type="evidence" value="ECO:0007669"/>
    <property type="project" value="UniProtKB-KW"/>
</dbReference>
<evidence type="ECO:0000256" key="2">
    <source>
        <dbReference type="ARBA" id="ARBA00023158"/>
    </source>
</evidence>
<dbReference type="InterPro" id="IPR032472">
    <property type="entry name" value="ArgoL2"/>
</dbReference>
<proteinExistence type="inferred from homology"/>
<dbReference type="InterPro" id="IPR045246">
    <property type="entry name" value="Piwi_ago-like"/>
</dbReference>